<dbReference type="OrthoDB" id="9804207at2"/>
<dbReference type="InterPro" id="IPR026021">
    <property type="entry name" value="YdjA-like"/>
</dbReference>
<gene>
    <name evidence="10" type="ORF">LPB140_09285</name>
</gene>
<comment type="cofactor">
    <cofactor evidence="8">
        <name>FMN</name>
        <dbReference type="ChEBI" id="CHEBI:58210"/>
    </cofactor>
    <text evidence="8">Binds 1 FMN per subunit.</text>
</comment>
<evidence type="ECO:0000256" key="6">
    <source>
        <dbReference type="ARBA" id="ARBA00023027"/>
    </source>
</evidence>
<dbReference type="Proteomes" id="UP000242561">
    <property type="component" value="Chromosome"/>
</dbReference>
<evidence type="ECO:0000256" key="4">
    <source>
        <dbReference type="ARBA" id="ARBA00022857"/>
    </source>
</evidence>
<dbReference type="SUPFAM" id="SSF55469">
    <property type="entry name" value="FMN-dependent nitroreductase-like"/>
    <property type="match status" value="1"/>
</dbReference>
<keyword evidence="3 7" id="KW-0288">FMN</keyword>
<accession>A0A1L3JCV1</accession>
<dbReference type="EMBL" id="CP018154">
    <property type="protein sequence ID" value="APG62950.1"/>
    <property type="molecule type" value="Genomic_DNA"/>
</dbReference>
<evidence type="ECO:0000259" key="9">
    <source>
        <dbReference type="Pfam" id="PF00881"/>
    </source>
</evidence>
<keyword evidence="6 7" id="KW-0520">NAD</keyword>
<dbReference type="InterPro" id="IPR000415">
    <property type="entry name" value="Nitroreductase-like"/>
</dbReference>
<evidence type="ECO:0000256" key="7">
    <source>
        <dbReference type="PIRNR" id="PIRNR000232"/>
    </source>
</evidence>
<organism evidence="10 11">
    <name type="scientific">Sphingorhabdus lutea</name>
    <dbReference type="NCBI Taxonomy" id="1913578"/>
    <lineage>
        <taxon>Bacteria</taxon>
        <taxon>Pseudomonadati</taxon>
        <taxon>Pseudomonadota</taxon>
        <taxon>Alphaproteobacteria</taxon>
        <taxon>Sphingomonadales</taxon>
        <taxon>Sphingomonadaceae</taxon>
        <taxon>Sphingorhabdus</taxon>
    </lineage>
</organism>
<dbReference type="AlphaFoldDB" id="A0A1L3JCV1"/>
<dbReference type="STRING" id="1913578.LPB140_09285"/>
<dbReference type="RefSeq" id="WP_072559601.1">
    <property type="nucleotide sequence ID" value="NZ_CP018154.1"/>
</dbReference>
<dbReference type="InterPro" id="IPR052530">
    <property type="entry name" value="NAD(P)H_nitroreductase"/>
</dbReference>
<evidence type="ECO:0000256" key="2">
    <source>
        <dbReference type="ARBA" id="ARBA00022630"/>
    </source>
</evidence>
<feature type="binding site" evidence="8">
    <location>
        <position position="43"/>
    </location>
    <ligand>
        <name>FMN</name>
        <dbReference type="ChEBI" id="CHEBI:58210"/>
        <note>ligand shared between dimeric partners</note>
    </ligand>
</feature>
<dbReference type="PANTHER" id="PTHR43821">
    <property type="entry name" value="NAD(P)H NITROREDUCTASE YDJA-RELATED"/>
    <property type="match status" value="1"/>
</dbReference>
<name>A0A1L3JCV1_9SPHN</name>
<dbReference type="PIRSF" id="PIRSF000232">
    <property type="entry name" value="YdjA"/>
    <property type="match status" value="1"/>
</dbReference>
<keyword evidence="5 7" id="KW-0560">Oxidoreductase</keyword>
<dbReference type="CDD" id="cd02135">
    <property type="entry name" value="YdjA-like"/>
    <property type="match status" value="1"/>
</dbReference>
<dbReference type="Gene3D" id="3.40.109.10">
    <property type="entry name" value="NADH Oxidase"/>
    <property type="match status" value="1"/>
</dbReference>
<dbReference type="KEGG" id="sphl:LPB140_09285"/>
<evidence type="ECO:0000256" key="3">
    <source>
        <dbReference type="ARBA" id="ARBA00022643"/>
    </source>
</evidence>
<dbReference type="PANTHER" id="PTHR43821:SF1">
    <property type="entry name" value="NAD(P)H NITROREDUCTASE YDJA-RELATED"/>
    <property type="match status" value="1"/>
</dbReference>
<feature type="binding site" evidence="8">
    <location>
        <position position="47"/>
    </location>
    <ligand>
        <name>FMN</name>
        <dbReference type="ChEBI" id="CHEBI:58210"/>
        <note>ligand shared between dimeric partners</note>
    </ligand>
</feature>
<proteinExistence type="inferred from homology"/>
<feature type="domain" description="Nitroreductase" evidence="9">
    <location>
        <begin position="26"/>
        <end position="170"/>
    </location>
</feature>
<dbReference type="GO" id="GO:0016491">
    <property type="term" value="F:oxidoreductase activity"/>
    <property type="evidence" value="ECO:0007669"/>
    <property type="project" value="UniProtKB-UniRule"/>
</dbReference>
<dbReference type="Pfam" id="PF00881">
    <property type="entry name" value="Nitroreductase"/>
    <property type="match status" value="1"/>
</dbReference>
<evidence type="ECO:0000256" key="1">
    <source>
        <dbReference type="ARBA" id="ARBA00007118"/>
    </source>
</evidence>
<reference evidence="10 11" key="1">
    <citation type="submission" date="2016-11" db="EMBL/GenBank/DDBJ databases">
        <title>Sphingorhabdus sp. LPB0140, isolated from marine environment.</title>
        <authorList>
            <person name="Kim E."/>
            <person name="Yi H."/>
        </authorList>
    </citation>
    <scope>NUCLEOTIDE SEQUENCE [LARGE SCALE GENOMIC DNA]</scope>
    <source>
        <strain evidence="10 11">LPB0140</strain>
    </source>
</reference>
<keyword evidence="11" id="KW-1185">Reference proteome</keyword>
<keyword evidence="4 7" id="KW-0521">NADP</keyword>
<sequence length="193" mass="21724">MEFNNLHSLKGYFDTRRSGRPREMVEPAPNDNELREMCAAAMRTPDHGKLSPWRFIIVPSHGRDRFKQILSDAFIANNPDARDGQISAAINMADHAPSLVILVHSLKPHASIPAWEQMLSTGAVGMNLLHAVHIRGYVGSWITGWAAYDEAVRVAFCKDEERIAGFFFLGSPGEKLQERPRPDVDDLISYWPE</sequence>
<evidence type="ECO:0000313" key="10">
    <source>
        <dbReference type="EMBL" id="APG62950.1"/>
    </source>
</evidence>
<keyword evidence="2 7" id="KW-0285">Flavoprotein</keyword>
<evidence type="ECO:0000256" key="5">
    <source>
        <dbReference type="ARBA" id="ARBA00023002"/>
    </source>
</evidence>
<feature type="binding site" description="in other chain" evidence="8">
    <location>
        <begin position="141"/>
        <end position="143"/>
    </location>
    <ligand>
        <name>FMN</name>
        <dbReference type="ChEBI" id="CHEBI:58210"/>
        <note>ligand shared between dimeric partners</note>
    </ligand>
</feature>
<dbReference type="InterPro" id="IPR029479">
    <property type="entry name" value="Nitroreductase"/>
</dbReference>
<comment type="similarity">
    <text evidence="1 7">Belongs to the nitroreductase family.</text>
</comment>
<evidence type="ECO:0000256" key="8">
    <source>
        <dbReference type="PIRSR" id="PIRSR000232-1"/>
    </source>
</evidence>
<feature type="binding site" description="in other chain" evidence="8">
    <location>
        <begin position="16"/>
        <end position="18"/>
    </location>
    <ligand>
        <name>FMN</name>
        <dbReference type="ChEBI" id="CHEBI:58210"/>
        <note>ligand shared between dimeric partners</note>
    </ligand>
</feature>
<evidence type="ECO:0000313" key="11">
    <source>
        <dbReference type="Proteomes" id="UP000242561"/>
    </source>
</evidence>
<protein>
    <recommendedName>
        <fullName evidence="7">Putative NAD(P)H nitroreductase</fullName>
        <ecNumber evidence="7">1.-.-.-</ecNumber>
    </recommendedName>
</protein>
<dbReference type="EC" id="1.-.-.-" evidence="7"/>